<dbReference type="Proteomes" id="UP001497535">
    <property type="component" value="Unassembled WGS sequence"/>
</dbReference>
<name>A0ACB0ZMN2_MELEN</name>
<keyword evidence="2" id="KW-1185">Reference proteome</keyword>
<proteinExistence type="predicted"/>
<dbReference type="EMBL" id="CAVMJV010000039">
    <property type="protein sequence ID" value="CAK5079874.1"/>
    <property type="molecule type" value="Genomic_DNA"/>
</dbReference>
<evidence type="ECO:0000313" key="1">
    <source>
        <dbReference type="EMBL" id="CAK5079874.1"/>
    </source>
</evidence>
<comment type="caution">
    <text evidence="1">The sequence shown here is derived from an EMBL/GenBank/DDBJ whole genome shotgun (WGS) entry which is preliminary data.</text>
</comment>
<reference evidence="1" key="1">
    <citation type="submission" date="2023-11" db="EMBL/GenBank/DDBJ databases">
        <authorList>
            <person name="Poullet M."/>
        </authorList>
    </citation>
    <scope>NUCLEOTIDE SEQUENCE</scope>
    <source>
        <strain evidence="1">E1834</strain>
    </source>
</reference>
<sequence>MFGFFISFWFVWVKLRRGGGLKLREREREGIFKYKKGGWGSLFWSFLKRGIERERFNEKIEKGSFQFLKVKF</sequence>
<gene>
    <name evidence="1" type="ORF">MENTE1834_LOCUS27016</name>
</gene>
<evidence type="ECO:0000313" key="2">
    <source>
        <dbReference type="Proteomes" id="UP001497535"/>
    </source>
</evidence>
<protein>
    <submittedName>
        <fullName evidence="1">Uncharacterized protein</fullName>
    </submittedName>
</protein>
<accession>A0ACB0ZMN2</accession>
<organism evidence="1 2">
    <name type="scientific">Meloidogyne enterolobii</name>
    <name type="common">Root-knot nematode worm</name>
    <name type="synonym">Meloidogyne mayaguensis</name>
    <dbReference type="NCBI Taxonomy" id="390850"/>
    <lineage>
        <taxon>Eukaryota</taxon>
        <taxon>Metazoa</taxon>
        <taxon>Ecdysozoa</taxon>
        <taxon>Nematoda</taxon>
        <taxon>Chromadorea</taxon>
        <taxon>Rhabditida</taxon>
        <taxon>Tylenchina</taxon>
        <taxon>Tylenchomorpha</taxon>
        <taxon>Tylenchoidea</taxon>
        <taxon>Meloidogynidae</taxon>
        <taxon>Meloidogyninae</taxon>
        <taxon>Meloidogyne</taxon>
    </lineage>
</organism>